<dbReference type="PROSITE" id="PS50222">
    <property type="entry name" value="EF_HAND_2"/>
    <property type="match status" value="3"/>
</dbReference>
<dbReference type="AlphaFoldDB" id="A0A8T2RPH7"/>
<dbReference type="InterPro" id="IPR002048">
    <property type="entry name" value="EF_hand_dom"/>
</dbReference>
<dbReference type="Pfam" id="PF13499">
    <property type="entry name" value="EF-hand_7"/>
    <property type="match status" value="1"/>
</dbReference>
<protein>
    <recommendedName>
        <fullName evidence="4">EF-hand domain-containing protein</fullName>
    </recommendedName>
</protein>
<dbReference type="PANTHER" id="PTHR10891">
    <property type="entry name" value="EF-HAND CALCIUM-BINDING DOMAIN CONTAINING PROTEIN"/>
    <property type="match status" value="1"/>
</dbReference>
<dbReference type="InterPro" id="IPR011992">
    <property type="entry name" value="EF-hand-dom_pair"/>
</dbReference>
<keyword evidence="3" id="KW-0106">Calcium</keyword>
<dbReference type="SMART" id="SM00054">
    <property type="entry name" value="EFh"/>
    <property type="match status" value="3"/>
</dbReference>
<feature type="domain" description="EF-hand" evidence="4">
    <location>
        <begin position="224"/>
        <end position="259"/>
    </location>
</feature>
<comment type="caution">
    <text evidence="5">The sequence shown here is derived from an EMBL/GenBank/DDBJ whole genome shotgun (WGS) entry which is preliminary data.</text>
</comment>
<dbReference type="Pfam" id="PF13405">
    <property type="entry name" value="EF-hand_6"/>
    <property type="match status" value="1"/>
</dbReference>
<feature type="domain" description="EF-hand" evidence="4">
    <location>
        <begin position="186"/>
        <end position="221"/>
    </location>
</feature>
<evidence type="ECO:0000256" key="2">
    <source>
        <dbReference type="ARBA" id="ARBA00022737"/>
    </source>
</evidence>
<dbReference type="Proteomes" id="UP000825935">
    <property type="component" value="Chromosome 25"/>
</dbReference>
<dbReference type="CDD" id="cd00051">
    <property type="entry name" value="EFh"/>
    <property type="match status" value="1"/>
</dbReference>
<keyword evidence="1" id="KW-0479">Metal-binding</keyword>
<dbReference type="FunFam" id="1.10.238.10:FF:000001">
    <property type="entry name" value="Calmodulin 1"/>
    <property type="match status" value="1"/>
</dbReference>
<keyword evidence="6" id="KW-1185">Reference proteome</keyword>
<name>A0A8T2RPH7_CERRI</name>
<dbReference type="EMBL" id="CM035430">
    <property type="protein sequence ID" value="KAH7298326.1"/>
    <property type="molecule type" value="Genomic_DNA"/>
</dbReference>
<reference evidence="5" key="1">
    <citation type="submission" date="2021-08" db="EMBL/GenBank/DDBJ databases">
        <title>WGS assembly of Ceratopteris richardii.</title>
        <authorList>
            <person name="Marchant D.B."/>
            <person name="Chen G."/>
            <person name="Jenkins J."/>
            <person name="Shu S."/>
            <person name="Leebens-Mack J."/>
            <person name="Grimwood J."/>
            <person name="Schmutz J."/>
            <person name="Soltis P."/>
            <person name="Soltis D."/>
            <person name="Chen Z.-H."/>
        </authorList>
    </citation>
    <scope>NUCLEOTIDE SEQUENCE</scope>
    <source>
        <strain evidence="5">Whitten #5841</strain>
        <tissue evidence="5">Leaf</tissue>
    </source>
</reference>
<dbReference type="SUPFAM" id="SSF47473">
    <property type="entry name" value="EF-hand"/>
    <property type="match status" value="1"/>
</dbReference>
<organism evidence="5 6">
    <name type="scientific">Ceratopteris richardii</name>
    <name type="common">Triangle waterfern</name>
    <dbReference type="NCBI Taxonomy" id="49495"/>
    <lineage>
        <taxon>Eukaryota</taxon>
        <taxon>Viridiplantae</taxon>
        <taxon>Streptophyta</taxon>
        <taxon>Embryophyta</taxon>
        <taxon>Tracheophyta</taxon>
        <taxon>Polypodiopsida</taxon>
        <taxon>Polypodiidae</taxon>
        <taxon>Polypodiales</taxon>
        <taxon>Pteridineae</taxon>
        <taxon>Pteridaceae</taxon>
        <taxon>Parkerioideae</taxon>
        <taxon>Ceratopteris</taxon>
    </lineage>
</organism>
<dbReference type="InterPro" id="IPR039647">
    <property type="entry name" value="EF_hand_pair_protein_CML-like"/>
</dbReference>
<sequence length="275" mass="30524">MSLKEMNIHRTETSSSSAQLFRSLSCPSTGSVALQTPRKKLSDFAERLHSSGFNVYSYFTDYKSSLPSSASFCSSAATTYTAAVLSSSWPCRLDAHDRCLTQLLDCVFNVFDENGDGCVSVDEISQMLKKLGIRTSEMSTRTAFSEVCNLSQSRLSKEEFHDLCATVYTPPEMMDITNGSAPSGPNEDEDLMAAFHVFDKDDDGFITPKELQKVLCSLGFGEAMQLDACVEMIRKADRNGDGRIDFQEFKMMFHYRHVCPASGLGCRPARRSAMF</sequence>
<dbReference type="InterPro" id="IPR018247">
    <property type="entry name" value="EF_Hand_1_Ca_BS"/>
</dbReference>
<feature type="domain" description="EF-hand" evidence="4">
    <location>
        <begin position="99"/>
        <end position="134"/>
    </location>
</feature>
<dbReference type="PROSITE" id="PS00018">
    <property type="entry name" value="EF_HAND_1"/>
    <property type="match status" value="3"/>
</dbReference>
<evidence type="ECO:0000313" key="5">
    <source>
        <dbReference type="EMBL" id="KAH7298326.1"/>
    </source>
</evidence>
<dbReference type="Gene3D" id="1.10.238.10">
    <property type="entry name" value="EF-hand"/>
    <property type="match status" value="2"/>
</dbReference>
<evidence type="ECO:0000313" key="6">
    <source>
        <dbReference type="Proteomes" id="UP000825935"/>
    </source>
</evidence>
<evidence type="ECO:0000259" key="4">
    <source>
        <dbReference type="PROSITE" id="PS50222"/>
    </source>
</evidence>
<dbReference type="OrthoDB" id="26525at2759"/>
<evidence type="ECO:0000256" key="1">
    <source>
        <dbReference type="ARBA" id="ARBA00022723"/>
    </source>
</evidence>
<keyword evidence="2" id="KW-0677">Repeat</keyword>
<evidence type="ECO:0000256" key="3">
    <source>
        <dbReference type="ARBA" id="ARBA00022837"/>
    </source>
</evidence>
<dbReference type="GO" id="GO:0005509">
    <property type="term" value="F:calcium ion binding"/>
    <property type="evidence" value="ECO:0007669"/>
    <property type="project" value="InterPro"/>
</dbReference>
<gene>
    <name evidence="5" type="ORF">KP509_25G037600</name>
</gene>
<proteinExistence type="predicted"/>
<accession>A0A8T2RPH7</accession>